<keyword evidence="2" id="KW-1185">Reference proteome</keyword>
<dbReference type="GeneID" id="20242697"/>
<dbReference type="AlphaFoldDB" id="V4A2Q7"/>
<name>V4A2Q7_LOTGI</name>
<dbReference type="RefSeq" id="XP_009051174.1">
    <property type="nucleotide sequence ID" value="XM_009052926.1"/>
</dbReference>
<evidence type="ECO:0000313" key="2">
    <source>
        <dbReference type="Proteomes" id="UP000030746"/>
    </source>
</evidence>
<dbReference type="EMBL" id="KB201266">
    <property type="protein sequence ID" value="ESO98148.1"/>
    <property type="molecule type" value="Genomic_DNA"/>
</dbReference>
<dbReference type="KEGG" id="lgi:LOTGIDRAFT_174324"/>
<proteinExistence type="predicted"/>
<dbReference type="HOGENOM" id="CLU_1549378_0_0_1"/>
<organism evidence="1 2">
    <name type="scientific">Lottia gigantea</name>
    <name type="common">Giant owl limpet</name>
    <dbReference type="NCBI Taxonomy" id="225164"/>
    <lineage>
        <taxon>Eukaryota</taxon>
        <taxon>Metazoa</taxon>
        <taxon>Spiralia</taxon>
        <taxon>Lophotrochozoa</taxon>
        <taxon>Mollusca</taxon>
        <taxon>Gastropoda</taxon>
        <taxon>Patellogastropoda</taxon>
        <taxon>Lottioidea</taxon>
        <taxon>Lottiidae</taxon>
        <taxon>Lottia</taxon>
    </lineage>
</organism>
<reference evidence="1 2" key="1">
    <citation type="journal article" date="2013" name="Nature">
        <title>Insights into bilaterian evolution from three spiralian genomes.</title>
        <authorList>
            <person name="Simakov O."/>
            <person name="Marletaz F."/>
            <person name="Cho S.J."/>
            <person name="Edsinger-Gonzales E."/>
            <person name="Havlak P."/>
            <person name="Hellsten U."/>
            <person name="Kuo D.H."/>
            <person name="Larsson T."/>
            <person name="Lv J."/>
            <person name="Arendt D."/>
            <person name="Savage R."/>
            <person name="Osoegawa K."/>
            <person name="de Jong P."/>
            <person name="Grimwood J."/>
            <person name="Chapman J.A."/>
            <person name="Shapiro H."/>
            <person name="Aerts A."/>
            <person name="Otillar R.P."/>
            <person name="Terry A.Y."/>
            <person name="Boore J.L."/>
            <person name="Grigoriev I.V."/>
            <person name="Lindberg D.R."/>
            <person name="Seaver E.C."/>
            <person name="Weisblat D.A."/>
            <person name="Putnam N.H."/>
            <person name="Rokhsar D.S."/>
        </authorList>
    </citation>
    <scope>NUCLEOTIDE SEQUENCE [LARGE SCALE GENOMIC DNA]</scope>
</reference>
<gene>
    <name evidence="1" type="ORF">LOTGIDRAFT_174324</name>
</gene>
<accession>V4A2Q7</accession>
<evidence type="ECO:0000313" key="1">
    <source>
        <dbReference type="EMBL" id="ESO98148.1"/>
    </source>
</evidence>
<protein>
    <submittedName>
        <fullName evidence="1">Uncharacterized protein</fullName>
    </submittedName>
</protein>
<dbReference type="Proteomes" id="UP000030746">
    <property type="component" value="Unassembled WGS sequence"/>
</dbReference>
<dbReference type="CTD" id="20242697"/>
<sequence length="173" mass="20125">MANKFGLGSLSLETKKPNTTAWINKAKPYFVDQIGDTLQGDLDMNNFKVTNLKSPENDNDTVHKKYLRDQINSIEVKVESIFFRQNQNSSIKFNAQKVLQFINGTKNVEIKEYESNDENNKGDLLNEIKTSGKYKNRFRMLIIQDKKNYQLYLGSFNMILETESPPSYYEPYL</sequence>